<comment type="similarity">
    <text evidence="2">Belongs to the binding-protein-dependent transport system permease family. CysTW subfamily.</text>
</comment>
<proteinExistence type="inferred from homology"/>
<evidence type="ECO:0000256" key="2">
    <source>
        <dbReference type="ARBA" id="ARBA00007069"/>
    </source>
</evidence>
<feature type="transmembrane region" description="Helical" evidence="8">
    <location>
        <begin position="190"/>
        <end position="213"/>
    </location>
</feature>
<dbReference type="SUPFAM" id="SSF161098">
    <property type="entry name" value="MetI-like"/>
    <property type="match status" value="1"/>
</dbReference>
<feature type="transmembrane region" description="Helical" evidence="8">
    <location>
        <begin position="89"/>
        <end position="107"/>
    </location>
</feature>
<evidence type="ECO:0000256" key="7">
    <source>
        <dbReference type="ARBA" id="ARBA00023136"/>
    </source>
</evidence>
<keyword evidence="4" id="KW-1003">Cell membrane</keyword>
<dbReference type="EMBL" id="JACJIA010000004">
    <property type="protein sequence ID" value="MBA8951768.1"/>
    <property type="molecule type" value="Genomic_DNA"/>
</dbReference>
<keyword evidence="5 8" id="KW-0812">Transmembrane</keyword>
<dbReference type="InterPro" id="IPR000515">
    <property type="entry name" value="MetI-like"/>
</dbReference>
<evidence type="ECO:0000256" key="3">
    <source>
        <dbReference type="ARBA" id="ARBA00022448"/>
    </source>
</evidence>
<dbReference type="PROSITE" id="PS50928">
    <property type="entry name" value="ABC_TM1"/>
    <property type="match status" value="1"/>
</dbReference>
<dbReference type="GO" id="GO:0048473">
    <property type="term" value="P:D-methionine transmembrane transport"/>
    <property type="evidence" value="ECO:0007669"/>
    <property type="project" value="TreeGrafter"/>
</dbReference>
<evidence type="ECO:0000256" key="5">
    <source>
        <dbReference type="ARBA" id="ARBA00022692"/>
    </source>
</evidence>
<dbReference type="PANTHER" id="PTHR30450:SF1">
    <property type="entry name" value="D-METHIONINE TRANSPORT SYSTEM PERMEASE PROTEIN METI-RELATED"/>
    <property type="match status" value="1"/>
</dbReference>
<dbReference type="Proteomes" id="UP000572680">
    <property type="component" value="Unassembled WGS sequence"/>
</dbReference>
<evidence type="ECO:0000313" key="11">
    <source>
        <dbReference type="Proteomes" id="UP000572680"/>
    </source>
</evidence>
<feature type="domain" description="ABC transmembrane type-1" evidence="9">
    <location>
        <begin position="14"/>
        <end position="209"/>
    </location>
</feature>
<feature type="transmembrane region" description="Helical" evidence="8">
    <location>
        <begin position="148"/>
        <end position="170"/>
    </location>
</feature>
<keyword evidence="6 8" id="KW-1133">Transmembrane helix</keyword>
<organism evidence="10 11">
    <name type="scientific">Actinomadura namibiensis</name>
    <dbReference type="NCBI Taxonomy" id="182080"/>
    <lineage>
        <taxon>Bacteria</taxon>
        <taxon>Bacillati</taxon>
        <taxon>Actinomycetota</taxon>
        <taxon>Actinomycetes</taxon>
        <taxon>Streptosporangiales</taxon>
        <taxon>Thermomonosporaceae</taxon>
        <taxon>Actinomadura</taxon>
    </lineage>
</organism>
<gene>
    <name evidence="10" type="ORF">HNR61_003408</name>
</gene>
<dbReference type="PANTHER" id="PTHR30450">
    <property type="entry name" value="ABC TRANSPORTER PERMEASE"/>
    <property type="match status" value="1"/>
</dbReference>
<feature type="transmembrane region" description="Helical" evidence="8">
    <location>
        <begin position="15"/>
        <end position="41"/>
    </location>
</feature>
<evidence type="ECO:0000256" key="6">
    <source>
        <dbReference type="ARBA" id="ARBA00022989"/>
    </source>
</evidence>
<evidence type="ECO:0000313" key="10">
    <source>
        <dbReference type="EMBL" id="MBA8951768.1"/>
    </source>
</evidence>
<evidence type="ECO:0000256" key="1">
    <source>
        <dbReference type="ARBA" id="ARBA00004651"/>
    </source>
</evidence>
<keyword evidence="7 8" id="KW-0472">Membrane</keyword>
<dbReference type="Gene3D" id="1.10.3720.10">
    <property type="entry name" value="MetI-like"/>
    <property type="match status" value="1"/>
</dbReference>
<evidence type="ECO:0000259" key="9">
    <source>
        <dbReference type="PROSITE" id="PS50928"/>
    </source>
</evidence>
<keyword evidence="3 8" id="KW-0813">Transport</keyword>
<name>A0A7W3LP87_ACTNM</name>
<keyword evidence="11" id="KW-1185">Reference proteome</keyword>
<reference evidence="10 11" key="1">
    <citation type="submission" date="2020-08" db="EMBL/GenBank/DDBJ databases">
        <title>Genomic Encyclopedia of Type Strains, Phase IV (KMG-IV): sequencing the most valuable type-strain genomes for metagenomic binning, comparative biology and taxonomic classification.</title>
        <authorList>
            <person name="Goeker M."/>
        </authorList>
    </citation>
    <scope>NUCLEOTIDE SEQUENCE [LARGE SCALE GENOMIC DNA]</scope>
    <source>
        <strain evidence="10 11">DSM 44197</strain>
    </source>
</reference>
<dbReference type="RefSeq" id="WP_182844103.1">
    <property type="nucleotide sequence ID" value="NZ_BAAALP010000010.1"/>
</dbReference>
<dbReference type="FunFam" id="1.10.3720.10:FF:000002">
    <property type="entry name" value="D-methionine ABC transporter permease MetI"/>
    <property type="match status" value="1"/>
</dbReference>
<dbReference type="CDD" id="cd06261">
    <property type="entry name" value="TM_PBP2"/>
    <property type="match status" value="1"/>
</dbReference>
<dbReference type="InterPro" id="IPR035906">
    <property type="entry name" value="MetI-like_sf"/>
</dbReference>
<dbReference type="Pfam" id="PF00528">
    <property type="entry name" value="BPD_transp_1"/>
    <property type="match status" value="1"/>
</dbReference>
<sequence>MTWSEIWPLLQEASVATAIMVGVSGLFATVFGLLFGVLLVLTDRDGLFPLPILNKLLGGVVNVGRSLPFIILMIAIVPFTKLVTGGSSIGTEAMIVPLAVGAVPFYARLVETALREVDPGVVAAARAMGASGREIVWKVLLREARPGLLAGLTVTVIALVGYSAMAGTIGGGGLGDVAVQYGYERFETKVMISTVVLLVVVVQLVQMLGDWAARRLSHK</sequence>
<dbReference type="AlphaFoldDB" id="A0A7W3LP87"/>
<comment type="subcellular location">
    <subcellularLocation>
        <location evidence="1 8">Cell membrane</location>
        <topology evidence="1 8">Multi-pass membrane protein</topology>
    </subcellularLocation>
</comment>
<comment type="caution">
    <text evidence="10">The sequence shown here is derived from an EMBL/GenBank/DDBJ whole genome shotgun (WGS) entry which is preliminary data.</text>
</comment>
<dbReference type="InterPro" id="IPR051322">
    <property type="entry name" value="AA_ABC_Transporter_Permease"/>
</dbReference>
<accession>A0A7W3LP87</accession>
<evidence type="ECO:0000256" key="4">
    <source>
        <dbReference type="ARBA" id="ARBA00022475"/>
    </source>
</evidence>
<protein>
    <submittedName>
        <fullName evidence="10">D-methionine transport system permease protein</fullName>
    </submittedName>
</protein>
<evidence type="ECO:0000256" key="8">
    <source>
        <dbReference type="RuleBase" id="RU363032"/>
    </source>
</evidence>
<feature type="transmembrane region" description="Helical" evidence="8">
    <location>
        <begin position="53"/>
        <end position="77"/>
    </location>
</feature>
<dbReference type="GO" id="GO:0005886">
    <property type="term" value="C:plasma membrane"/>
    <property type="evidence" value="ECO:0007669"/>
    <property type="project" value="UniProtKB-SubCell"/>
</dbReference>